<feature type="chain" id="PRO_5043269716" description="Endonuclease/exonuclease/phosphatase domain-containing protein" evidence="1">
    <location>
        <begin position="20"/>
        <end position="391"/>
    </location>
</feature>
<sequence length="391" mass="44385">MPRRRYLACLPILIIVVQSNFSGETWSVAVWNQHRKSSYYQKDCVWMPQLLQQGYSKKDIVAAIDRLQVYYSPLELQRWVADHDLVAVQEADPSFLDALADADIIRGADDRDGRGIQVESCTALILPKARCVRSENAVLQFAMRMRTVSRDHSIALVEDGKGQRLVVCSLHLHPPEMIRNNRGPRYKQYLEPLQQAVESLAGVEDGLLQTPCLLLGDFNVSPENFQQLTSTVDFWRQFHVVRPAESTAHRSNPCSCGDFALAAGGTWRGRALGSDDFRAFEKHAERVFKVLGDDLMLDRYKKAEQCCQEARNWLLHPPLDAESQQELPLEQLSNARVALQSAIRKLGRRPTLRRTLLNSDHRPLCFDSIVSAKKSRGHQGATVFFDVLMLF</sequence>
<gene>
    <name evidence="3" type="ORF">C1SCF055_LOCUS6529</name>
</gene>
<evidence type="ECO:0000313" key="3">
    <source>
        <dbReference type="EMBL" id="CAI3978478.1"/>
    </source>
</evidence>
<accession>A0A9P1BS75</accession>
<protein>
    <recommendedName>
        <fullName evidence="2">Endonuclease/exonuclease/phosphatase domain-containing protein</fullName>
    </recommendedName>
</protein>
<comment type="caution">
    <text evidence="3">The sequence shown here is derived from an EMBL/GenBank/DDBJ whole genome shotgun (WGS) entry which is preliminary data.</text>
</comment>
<evidence type="ECO:0000313" key="5">
    <source>
        <dbReference type="Proteomes" id="UP001152797"/>
    </source>
</evidence>
<dbReference type="EMBL" id="CAMXCT030000414">
    <property type="protein sequence ID" value="CAL4765790.1"/>
    <property type="molecule type" value="Genomic_DNA"/>
</dbReference>
<name>A0A9P1BS75_9DINO</name>
<reference evidence="3" key="1">
    <citation type="submission" date="2022-10" db="EMBL/GenBank/DDBJ databases">
        <authorList>
            <person name="Chen Y."/>
            <person name="Dougan E. K."/>
            <person name="Chan C."/>
            <person name="Rhodes N."/>
            <person name="Thang M."/>
        </authorList>
    </citation>
    <scope>NUCLEOTIDE SEQUENCE</scope>
</reference>
<dbReference type="EMBL" id="CAMXCT020000414">
    <property type="protein sequence ID" value="CAL1131853.1"/>
    <property type="molecule type" value="Genomic_DNA"/>
</dbReference>
<dbReference type="OrthoDB" id="409562at2759"/>
<dbReference type="InterPro" id="IPR005135">
    <property type="entry name" value="Endo/exonuclease/phosphatase"/>
</dbReference>
<dbReference type="GO" id="GO:0003824">
    <property type="term" value="F:catalytic activity"/>
    <property type="evidence" value="ECO:0007669"/>
    <property type="project" value="InterPro"/>
</dbReference>
<evidence type="ECO:0000256" key="1">
    <source>
        <dbReference type="SAM" id="SignalP"/>
    </source>
</evidence>
<dbReference type="Proteomes" id="UP001152797">
    <property type="component" value="Unassembled WGS sequence"/>
</dbReference>
<feature type="domain" description="Endonuclease/exonuclease/phosphatase" evidence="2">
    <location>
        <begin position="71"/>
        <end position="223"/>
    </location>
</feature>
<dbReference type="InterPro" id="IPR036691">
    <property type="entry name" value="Endo/exonu/phosph_ase_sf"/>
</dbReference>
<proteinExistence type="predicted"/>
<evidence type="ECO:0000259" key="2">
    <source>
        <dbReference type="Pfam" id="PF03372"/>
    </source>
</evidence>
<dbReference type="AlphaFoldDB" id="A0A9P1BS75"/>
<dbReference type="Pfam" id="PF03372">
    <property type="entry name" value="Exo_endo_phos"/>
    <property type="match status" value="1"/>
</dbReference>
<evidence type="ECO:0000313" key="4">
    <source>
        <dbReference type="EMBL" id="CAL4765790.1"/>
    </source>
</evidence>
<dbReference type="EMBL" id="CAMXCT010000414">
    <property type="protein sequence ID" value="CAI3978478.1"/>
    <property type="molecule type" value="Genomic_DNA"/>
</dbReference>
<feature type="signal peptide" evidence="1">
    <location>
        <begin position="1"/>
        <end position="19"/>
    </location>
</feature>
<dbReference type="Gene3D" id="3.60.10.10">
    <property type="entry name" value="Endonuclease/exonuclease/phosphatase"/>
    <property type="match status" value="1"/>
</dbReference>
<keyword evidence="5" id="KW-1185">Reference proteome</keyword>
<keyword evidence="1" id="KW-0732">Signal</keyword>
<reference evidence="4 5" key="2">
    <citation type="submission" date="2024-05" db="EMBL/GenBank/DDBJ databases">
        <authorList>
            <person name="Chen Y."/>
            <person name="Shah S."/>
            <person name="Dougan E. K."/>
            <person name="Thang M."/>
            <person name="Chan C."/>
        </authorList>
    </citation>
    <scope>NUCLEOTIDE SEQUENCE [LARGE SCALE GENOMIC DNA]</scope>
</reference>
<dbReference type="SUPFAM" id="SSF56219">
    <property type="entry name" value="DNase I-like"/>
    <property type="match status" value="1"/>
</dbReference>
<organism evidence="3">
    <name type="scientific">Cladocopium goreaui</name>
    <dbReference type="NCBI Taxonomy" id="2562237"/>
    <lineage>
        <taxon>Eukaryota</taxon>
        <taxon>Sar</taxon>
        <taxon>Alveolata</taxon>
        <taxon>Dinophyceae</taxon>
        <taxon>Suessiales</taxon>
        <taxon>Symbiodiniaceae</taxon>
        <taxon>Cladocopium</taxon>
    </lineage>
</organism>